<keyword evidence="1" id="KW-0472">Membrane</keyword>
<evidence type="ECO:0000256" key="1">
    <source>
        <dbReference type="SAM" id="Phobius"/>
    </source>
</evidence>
<dbReference type="AlphaFoldDB" id="A0A1I3VK89"/>
<gene>
    <name evidence="2" type="ORF">SAMN05518846_10740</name>
</gene>
<keyword evidence="3" id="KW-1185">Reference proteome</keyword>
<evidence type="ECO:0000313" key="2">
    <source>
        <dbReference type="EMBL" id="SFJ95403.1"/>
    </source>
</evidence>
<protein>
    <submittedName>
        <fullName evidence="2">Uncharacterized protein</fullName>
    </submittedName>
</protein>
<sequence length="38" mass="4090">MNSFNGEAFSESILLVILLAMLFFGSRDIAGLSAQPTK</sequence>
<dbReference type="Proteomes" id="UP000198915">
    <property type="component" value="Unassembled WGS sequence"/>
</dbReference>
<accession>A0A1I3VK89</accession>
<keyword evidence="1" id="KW-1133">Transmembrane helix</keyword>
<proteinExistence type="predicted"/>
<evidence type="ECO:0000313" key="3">
    <source>
        <dbReference type="Proteomes" id="UP000198915"/>
    </source>
</evidence>
<organism evidence="2 3">
    <name type="scientific">Brevibacillus centrosporus</name>
    <dbReference type="NCBI Taxonomy" id="54910"/>
    <lineage>
        <taxon>Bacteria</taxon>
        <taxon>Bacillati</taxon>
        <taxon>Bacillota</taxon>
        <taxon>Bacilli</taxon>
        <taxon>Bacillales</taxon>
        <taxon>Paenibacillaceae</taxon>
        <taxon>Brevibacillus</taxon>
    </lineage>
</organism>
<reference evidence="3" key="1">
    <citation type="submission" date="2016-10" db="EMBL/GenBank/DDBJ databases">
        <authorList>
            <person name="Varghese N."/>
            <person name="Submissions S."/>
        </authorList>
    </citation>
    <scope>NUCLEOTIDE SEQUENCE [LARGE SCALE GENOMIC DNA]</scope>
    <source>
        <strain evidence="3">OK042</strain>
    </source>
</reference>
<feature type="transmembrane region" description="Helical" evidence="1">
    <location>
        <begin position="12"/>
        <end position="30"/>
    </location>
</feature>
<name>A0A1I3VK89_9BACL</name>
<dbReference type="EMBL" id="FORT01000007">
    <property type="protein sequence ID" value="SFJ95403.1"/>
    <property type="molecule type" value="Genomic_DNA"/>
</dbReference>
<keyword evidence="1" id="KW-0812">Transmembrane</keyword>